<dbReference type="Proteomes" id="UP000618943">
    <property type="component" value="Unassembled WGS sequence"/>
</dbReference>
<dbReference type="EMBL" id="JAEOAH010000003">
    <property type="protein sequence ID" value="MBK3493850.1"/>
    <property type="molecule type" value="Genomic_DNA"/>
</dbReference>
<comment type="caution">
    <text evidence="2">The sequence shown here is derived from an EMBL/GenBank/DDBJ whole genome shotgun (WGS) entry which is preliminary data.</text>
</comment>
<dbReference type="InterPro" id="IPR002508">
    <property type="entry name" value="MurNAc-LAA_cat"/>
</dbReference>
<proteinExistence type="predicted"/>
<organism evidence="2 3">
    <name type="scientific">Viridibacillus soli</name>
    <dbReference type="NCBI Taxonomy" id="2798301"/>
    <lineage>
        <taxon>Bacteria</taxon>
        <taxon>Bacillati</taxon>
        <taxon>Bacillota</taxon>
        <taxon>Bacilli</taxon>
        <taxon>Bacillales</taxon>
        <taxon>Caryophanaceae</taxon>
        <taxon>Viridibacillus</taxon>
    </lineage>
</organism>
<evidence type="ECO:0000259" key="1">
    <source>
        <dbReference type="SMART" id="SM00646"/>
    </source>
</evidence>
<accession>A0ABS1H367</accession>
<name>A0ABS1H367_9BACL</name>
<sequence>MDYDGSGCKFHDDSSTTQNQNLTTIGKYHNCKELSLDISVHFNAACKTNDPRGVVCLYYDAKALSAKVSSKIASISGLKDRGPKERKDLYFLNSTCKPAILIEVCFVGNVAVAEIYNDKFEEIYQGIAEVLAEHLCYKKKEVTTVSKQTKPATNTEEYYKKRHWPLPNQKSL</sequence>
<dbReference type="Gene3D" id="3.40.630.40">
    <property type="entry name" value="Zn-dependent exopeptidases"/>
    <property type="match status" value="1"/>
</dbReference>
<keyword evidence="3" id="KW-1185">Reference proteome</keyword>
<dbReference type="SMART" id="SM00646">
    <property type="entry name" value="Ami_3"/>
    <property type="match status" value="1"/>
</dbReference>
<dbReference type="CDD" id="cd02696">
    <property type="entry name" value="MurNAc-LAA"/>
    <property type="match status" value="1"/>
</dbReference>
<dbReference type="SUPFAM" id="SSF53187">
    <property type="entry name" value="Zn-dependent exopeptidases"/>
    <property type="match status" value="1"/>
</dbReference>
<feature type="domain" description="MurNAc-LAA" evidence="1">
    <location>
        <begin position="23"/>
        <end position="128"/>
    </location>
</feature>
<evidence type="ECO:0000313" key="3">
    <source>
        <dbReference type="Proteomes" id="UP000618943"/>
    </source>
</evidence>
<dbReference type="RefSeq" id="WP_200747869.1">
    <property type="nucleotide sequence ID" value="NZ_JAEOAH010000003.1"/>
</dbReference>
<protein>
    <submittedName>
        <fullName evidence="2">N-acetylmuramoyl-L-alanine amidase</fullName>
    </submittedName>
</protein>
<evidence type="ECO:0000313" key="2">
    <source>
        <dbReference type="EMBL" id="MBK3493850.1"/>
    </source>
</evidence>
<reference evidence="2 3" key="1">
    <citation type="submission" date="2020-12" db="EMBL/GenBank/DDBJ databases">
        <title>YIM B01967 draft genome.</title>
        <authorList>
            <person name="Yan X."/>
        </authorList>
    </citation>
    <scope>NUCLEOTIDE SEQUENCE [LARGE SCALE GENOMIC DNA]</scope>
    <source>
        <strain evidence="2 3">YIM B01967</strain>
    </source>
</reference>
<dbReference type="Pfam" id="PF01520">
    <property type="entry name" value="Amidase_3"/>
    <property type="match status" value="1"/>
</dbReference>
<gene>
    <name evidence="2" type="ORF">JFL43_03040</name>
</gene>